<feature type="region of interest" description="Disordered" evidence="2">
    <location>
        <begin position="1"/>
        <end position="73"/>
    </location>
</feature>
<proteinExistence type="predicted"/>
<dbReference type="Pfam" id="PF00098">
    <property type="entry name" value="zf-CCHC"/>
    <property type="match status" value="1"/>
</dbReference>
<feature type="region of interest" description="Disordered" evidence="2">
    <location>
        <begin position="89"/>
        <end position="178"/>
    </location>
</feature>
<evidence type="ECO:0000313" key="4">
    <source>
        <dbReference type="EMBL" id="GEU90427.1"/>
    </source>
</evidence>
<feature type="compositionally biased region" description="Polar residues" evidence="2">
    <location>
        <begin position="94"/>
        <end position="106"/>
    </location>
</feature>
<gene>
    <name evidence="4" type="ORF">Tci_062405</name>
</gene>
<dbReference type="Gene3D" id="4.10.60.10">
    <property type="entry name" value="Zinc finger, CCHC-type"/>
    <property type="match status" value="1"/>
</dbReference>
<organism evidence="4">
    <name type="scientific">Tanacetum cinerariifolium</name>
    <name type="common">Dalmatian daisy</name>
    <name type="synonym">Chrysanthemum cinerariifolium</name>
    <dbReference type="NCBI Taxonomy" id="118510"/>
    <lineage>
        <taxon>Eukaryota</taxon>
        <taxon>Viridiplantae</taxon>
        <taxon>Streptophyta</taxon>
        <taxon>Embryophyta</taxon>
        <taxon>Tracheophyta</taxon>
        <taxon>Spermatophyta</taxon>
        <taxon>Magnoliopsida</taxon>
        <taxon>eudicotyledons</taxon>
        <taxon>Gunneridae</taxon>
        <taxon>Pentapetalae</taxon>
        <taxon>asterids</taxon>
        <taxon>campanulids</taxon>
        <taxon>Asterales</taxon>
        <taxon>Asteraceae</taxon>
        <taxon>Asteroideae</taxon>
        <taxon>Anthemideae</taxon>
        <taxon>Anthemidinae</taxon>
        <taxon>Tanacetum</taxon>
    </lineage>
</organism>
<sequence>MHQEKVQQEKLKAMKSRLNFKEVSQHSESGTPSRRRDLRKRLGSRRIRSLSRSLEPRHGRSESPRKKVPERKTVFKRLENGVFHMLGDKGKSICTYSNNSRRQSYHSSRRDTESCYESSRSRGREISPKKHRNKRISSRRMEALSDSEGSVGGPWKSRSKKQRSSMEDGDLSQPSVYAETDPFTPRIRYFDIPKRTRMPSHVKTYNESEDLEDHLKTLQAAKKVKRWAMSTWCHVFSSTLTKSARKCIKDPMEIHHIKQREGESTEDFVRRFKIDCRDVKGAPEIMRISRKLVERSLSNGSDTVGYEKFKMGCFNCHKLGHFARECRHPRKQDSRNKNQDNSRRTVNVEEIASNAMVAIDGASFDWSYMADDEVPSNMALMAFSDFEVLNDKTCSKTCLKKQ</sequence>
<dbReference type="InterPro" id="IPR036875">
    <property type="entry name" value="Znf_CCHC_sf"/>
</dbReference>
<keyword evidence="1" id="KW-0862">Zinc</keyword>
<feature type="compositionally biased region" description="Basic and acidic residues" evidence="2">
    <location>
        <begin position="108"/>
        <end position="128"/>
    </location>
</feature>
<dbReference type="EMBL" id="BKCJ010010183">
    <property type="protein sequence ID" value="GEU90427.1"/>
    <property type="molecule type" value="Genomic_DNA"/>
</dbReference>
<dbReference type="SUPFAM" id="SSF57756">
    <property type="entry name" value="Retrovirus zinc finger-like domains"/>
    <property type="match status" value="1"/>
</dbReference>
<name>A0A6L2NXT5_TANCI</name>
<feature type="compositionally biased region" description="Basic residues" evidence="2">
    <location>
        <begin position="129"/>
        <end position="138"/>
    </location>
</feature>
<evidence type="ECO:0000256" key="2">
    <source>
        <dbReference type="SAM" id="MobiDB-lite"/>
    </source>
</evidence>
<evidence type="ECO:0000259" key="3">
    <source>
        <dbReference type="PROSITE" id="PS50158"/>
    </source>
</evidence>
<comment type="caution">
    <text evidence="4">The sequence shown here is derived from an EMBL/GenBank/DDBJ whole genome shotgun (WGS) entry which is preliminary data.</text>
</comment>
<dbReference type="InterPro" id="IPR001878">
    <property type="entry name" value="Znf_CCHC"/>
</dbReference>
<dbReference type="SMART" id="SM00343">
    <property type="entry name" value="ZnF_C2HC"/>
    <property type="match status" value="1"/>
</dbReference>
<feature type="compositionally biased region" description="Basic residues" evidence="2">
    <location>
        <begin position="36"/>
        <end position="49"/>
    </location>
</feature>
<dbReference type="GO" id="GO:0003676">
    <property type="term" value="F:nucleic acid binding"/>
    <property type="evidence" value="ECO:0007669"/>
    <property type="project" value="InterPro"/>
</dbReference>
<feature type="compositionally biased region" description="Basic and acidic residues" evidence="2">
    <location>
        <begin position="54"/>
        <end position="73"/>
    </location>
</feature>
<keyword evidence="1" id="KW-0479">Metal-binding</keyword>
<accession>A0A6L2NXT5</accession>
<dbReference type="PROSITE" id="PS50158">
    <property type="entry name" value="ZF_CCHC"/>
    <property type="match status" value="1"/>
</dbReference>
<dbReference type="GO" id="GO:0008270">
    <property type="term" value="F:zinc ion binding"/>
    <property type="evidence" value="ECO:0007669"/>
    <property type="project" value="UniProtKB-KW"/>
</dbReference>
<dbReference type="AlphaFoldDB" id="A0A6L2NXT5"/>
<keyword evidence="1" id="KW-0863">Zinc-finger</keyword>
<feature type="domain" description="CCHC-type" evidence="3">
    <location>
        <begin position="313"/>
        <end position="327"/>
    </location>
</feature>
<feature type="compositionally biased region" description="Basic and acidic residues" evidence="2">
    <location>
        <begin position="1"/>
        <end position="12"/>
    </location>
</feature>
<reference evidence="4" key="1">
    <citation type="journal article" date="2019" name="Sci. Rep.">
        <title>Draft genome of Tanacetum cinerariifolium, the natural source of mosquito coil.</title>
        <authorList>
            <person name="Yamashiro T."/>
            <person name="Shiraishi A."/>
            <person name="Satake H."/>
            <person name="Nakayama K."/>
        </authorList>
    </citation>
    <scope>NUCLEOTIDE SEQUENCE</scope>
</reference>
<protein>
    <recommendedName>
        <fullName evidence="3">CCHC-type domain-containing protein</fullName>
    </recommendedName>
</protein>
<evidence type="ECO:0000256" key="1">
    <source>
        <dbReference type="PROSITE-ProRule" id="PRU00047"/>
    </source>
</evidence>